<evidence type="ECO:0000313" key="2">
    <source>
        <dbReference type="EMBL" id="TNN74873.1"/>
    </source>
</evidence>
<name>A0A4Z2ICR1_9TELE</name>
<reference evidence="2 3" key="1">
    <citation type="submission" date="2019-03" db="EMBL/GenBank/DDBJ databases">
        <title>First draft genome of Liparis tanakae, snailfish: a comprehensive survey of snailfish specific genes.</title>
        <authorList>
            <person name="Kim W."/>
            <person name="Song I."/>
            <person name="Jeong J.-H."/>
            <person name="Kim D."/>
            <person name="Kim S."/>
            <person name="Ryu S."/>
            <person name="Song J.Y."/>
            <person name="Lee S.K."/>
        </authorList>
    </citation>
    <scope>NUCLEOTIDE SEQUENCE [LARGE SCALE GENOMIC DNA]</scope>
    <source>
        <tissue evidence="2">Muscle</tissue>
    </source>
</reference>
<evidence type="ECO:0000313" key="3">
    <source>
        <dbReference type="Proteomes" id="UP000314294"/>
    </source>
</evidence>
<dbReference type="Proteomes" id="UP000314294">
    <property type="component" value="Unassembled WGS sequence"/>
</dbReference>
<feature type="region of interest" description="Disordered" evidence="1">
    <location>
        <begin position="166"/>
        <end position="200"/>
    </location>
</feature>
<comment type="caution">
    <text evidence="2">The sequence shown here is derived from an EMBL/GenBank/DDBJ whole genome shotgun (WGS) entry which is preliminary data.</text>
</comment>
<organism evidence="2 3">
    <name type="scientific">Liparis tanakae</name>
    <name type="common">Tanaka's snailfish</name>
    <dbReference type="NCBI Taxonomy" id="230148"/>
    <lineage>
        <taxon>Eukaryota</taxon>
        <taxon>Metazoa</taxon>
        <taxon>Chordata</taxon>
        <taxon>Craniata</taxon>
        <taxon>Vertebrata</taxon>
        <taxon>Euteleostomi</taxon>
        <taxon>Actinopterygii</taxon>
        <taxon>Neopterygii</taxon>
        <taxon>Teleostei</taxon>
        <taxon>Neoteleostei</taxon>
        <taxon>Acanthomorphata</taxon>
        <taxon>Eupercaria</taxon>
        <taxon>Perciformes</taxon>
        <taxon>Cottioidei</taxon>
        <taxon>Cottales</taxon>
        <taxon>Liparidae</taxon>
        <taxon>Liparis</taxon>
    </lineage>
</organism>
<dbReference type="EMBL" id="SRLO01000110">
    <property type="protein sequence ID" value="TNN74873.1"/>
    <property type="molecule type" value="Genomic_DNA"/>
</dbReference>
<gene>
    <name evidence="2" type="ORF">EYF80_014973</name>
</gene>
<proteinExistence type="predicted"/>
<evidence type="ECO:0000256" key="1">
    <source>
        <dbReference type="SAM" id="MobiDB-lite"/>
    </source>
</evidence>
<protein>
    <submittedName>
        <fullName evidence="2">Uncharacterized protein</fullName>
    </submittedName>
</protein>
<keyword evidence="3" id="KW-1185">Reference proteome</keyword>
<dbReference type="AlphaFoldDB" id="A0A4Z2ICR1"/>
<accession>A0A4Z2ICR1</accession>
<feature type="compositionally biased region" description="Polar residues" evidence="1">
    <location>
        <begin position="167"/>
        <end position="179"/>
    </location>
</feature>
<sequence length="200" mass="21767">MLCFGQLFAFSVHGGARTSRSFAPAEPLSSGLLSACEQGLLLKQGPRSVQEMAWVQVRHLIVRAQVISPPVVAAGPPPFLAMLFLRSWEIIVVPGKGIIVSSYELALFSSFRSTLDLDSLSLPDTMPGPPCGCTTEHSMESVSDPWRESLSWSGITGCCYWAISRKPQGSNPPARQNKNNRGREVSEDKVTYPLDEEGTT</sequence>
<feature type="compositionally biased region" description="Basic and acidic residues" evidence="1">
    <location>
        <begin position="181"/>
        <end position="190"/>
    </location>
</feature>